<dbReference type="AlphaFoldDB" id="X1EGZ8"/>
<dbReference type="PANTHER" id="PTHR36216">
    <property type="entry name" value="TRANSCRIPTIONAL REGULATOR, TRMB"/>
    <property type="match status" value="1"/>
</dbReference>
<name>X1EGZ8_9ZZZZ</name>
<reference evidence="1" key="1">
    <citation type="journal article" date="2014" name="Front. Microbiol.">
        <title>High frequency of phylogenetically diverse reductive dehalogenase-homologous genes in deep subseafloor sedimentary metagenomes.</title>
        <authorList>
            <person name="Kawai M."/>
            <person name="Futagami T."/>
            <person name="Toyoda A."/>
            <person name="Takaki Y."/>
            <person name="Nishi S."/>
            <person name="Hori S."/>
            <person name="Arai W."/>
            <person name="Tsubouchi T."/>
            <person name="Morono Y."/>
            <person name="Uchiyama I."/>
            <person name="Ito T."/>
            <person name="Fujiyama A."/>
            <person name="Inagaki F."/>
            <person name="Takami H."/>
        </authorList>
    </citation>
    <scope>NUCLEOTIDE SEQUENCE</scope>
    <source>
        <strain evidence="1">Expedition CK06-06</strain>
    </source>
</reference>
<protein>
    <submittedName>
        <fullName evidence="1">Uncharacterized protein</fullName>
    </submittedName>
</protein>
<dbReference type="PANTHER" id="PTHR36216:SF1">
    <property type="entry name" value="HTH ARSR-TYPE DOMAIN-CONTAINING PROTEIN"/>
    <property type="match status" value="1"/>
</dbReference>
<accession>X1EGZ8</accession>
<proteinExistence type="predicted"/>
<dbReference type="InterPro" id="IPR036388">
    <property type="entry name" value="WH-like_DNA-bd_sf"/>
</dbReference>
<sequence length="220" mass="25816">MSQYANITSIGLEHPSVKQVVEIAEEILDENKILNIDTLYYRAKKRLKIPRKGLNAIIQFLINDKILVNRSKFTKRTVLSNETREIIFNFIQQNIGAHFSLIKNAWTINGELGSPGELIWHLDMLMKFNYIKKLTLKNYTIFLPIEIDDESGKIYFLLQDEIYRKILNHLISNDSQERSQIYKSLGENRGTIYYRIQNLVEFQILDLLADNKVKLNPIKR</sequence>
<feature type="non-terminal residue" evidence="1">
    <location>
        <position position="220"/>
    </location>
</feature>
<dbReference type="EMBL" id="BARU01011707">
    <property type="protein sequence ID" value="GAH32581.1"/>
    <property type="molecule type" value="Genomic_DNA"/>
</dbReference>
<comment type="caution">
    <text evidence="1">The sequence shown here is derived from an EMBL/GenBank/DDBJ whole genome shotgun (WGS) entry which is preliminary data.</text>
</comment>
<evidence type="ECO:0000313" key="1">
    <source>
        <dbReference type="EMBL" id="GAH32581.1"/>
    </source>
</evidence>
<gene>
    <name evidence="1" type="ORF">S03H2_21887</name>
</gene>
<dbReference type="Gene3D" id="1.10.10.10">
    <property type="entry name" value="Winged helix-like DNA-binding domain superfamily/Winged helix DNA-binding domain"/>
    <property type="match status" value="1"/>
</dbReference>
<organism evidence="1">
    <name type="scientific">marine sediment metagenome</name>
    <dbReference type="NCBI Taxonomy" id="412755"/>
    <lineage>
        <taxon>unclassified sequences</taxon>
        <taxon>metagenomes</taxon>
        <taxon>ecological metagenomes</taxon>
    </lineage>
</organism>